<feature type="domain" description="C2H2-type" evidence="9">
    <location>
        <begin position="77"/>
        <end position="104"/>
    </location>
</feature>
<keyword evidence="7" id="KW-0539">Nucleus</keyword>
<keyword evidence="2" id="KW-0479">Metal-binding</keyword>
<dbReference type="SUPFAM" id="SSF57667">
    <property type="entry name" value="beta-beta-alpha zinc fingers"/>
    <property type="match status" value="1"/>
</dbReference>
<keyword evidence="3" id="KW-0677">Repeat</keyword>
<keyword evidence="6" id="KW-0238">DNA-binding</keyword>
<organism evidence="10 11">
    <name type="scientific">Mytilus galloprovincialis</name>
    <name type="common">Mediterranean mussel</name>
    <dbReference type="NCBI Taxonomy" id="29158"/>
    <lineage>
        <taxon>Eukaryota</taxon>
        <taxon>Metazoa</taxon>
        <taxon>Spiralia</taxon>
        <taxon>Lophotrochozoa</taxon>
        <taxon>Mollusca</taxon>
        <taxon>Bivalvia</taxon>
        <taxon>Autobranchia</taxon>
        <taxon>Pteriomorphia</taxon>
        <taxon>Mytilida</taxon>
        <taxon>Mytiloidea</taxon>
        <taxon>Mytilidae</taxon>
        <taxon>Mytilinae</taxon>
        <taxon>Mytilus</taxon>
    </lineage>
</organism>
<keyword evidence="4 8" id="KW-0863">Zinc-finger</keyword>
<dbReference type="GO" id="GO:0000978">
    <property type="term" value="F:RNA polymerase II cis-regulatory region sequence-specific DNA binding"/>
    <property type="evidence" value="ECO:0007669"/>
    <property type="project" value="TreeGrafter"/>
</dbReference>
<dbReference type="InterPro" id="IPR050589">
    <property type="entry name" value="Ikaros_C2H2-ZF"/>
</dbReference>
<dbReference type="OrthoDB" id="3838338at2759"/>
<evidence type="ECO:0000256" key="7">
    <source>
        <dbReference type="ARBA" id="ARBA00023242"/>
    </source>
</evidence>
<evidence type="ECO:0000256" key="8">
    <source>
        <dbReference type="PROSITE-ProRule" id="PRU00042"/>
    </source>
</evidence>
<feature type="domain" description="C2H2-type" evidence="9">
    <location>
        <begin position="103"/>
        <end position="133"/>
    </location>
</feature>
<evidence type="ECO:0000256" key="6">
    <source>
        <dbReference type="ARBA" id="ARBA00023125"/>
    </source>
</evidence>
<dbReference type="GO" id="GO:0003700">
    <property type="term" value="F:DNA-binding transcription factor activity"/>
    <property type="evidence" value="ECO:0007669"/>
    <property type="project" value="TreeGrafter"/>
</dbReference>
<dbReference type="PANTHER" id="PTHR24404:SF114">
    <property type="entry name" value="KLUMPFUSS, ISOFORM B-RELATED"/>
    <property type="match status" value="1"/>
</dbReference>
<evidence type="ECO:0000259" key="9">
    <source>
        <dbReference type="PROSITE" id="PS50157"/>
    </source>
</evidence>
<keyword evidence="11" id="KW-1185">Reference proteome</keyword>
<comment type="subcellular location">
    <subcellularLocation>
        <location evidence="1">Nucleus</location>
    </subcellularLocation>
</comment>
<feature type="domain" description="C2H2-type" evidence="9">
    <location>
        <begin position="150"/>
        <end position="178"/>
    </location>
</feature>
<dbReference type="SMART" id="SM00355">
    <property type="entry name" value="ZnF_C2H2"/>
    <property type="match status" value="3"/>
</dbReference>
<dbReference type="GO" id="GO:0005634">
    <property type="term" value="C:nucleus"/>
    <property type="evidence" value="ECO:0007669"/>
    <property type="project" value="UniProtKB-SubCell"/>
</dbReference>
<dbReference type="InterPro" id="IPR013087">
    <property type="entry name" value="Znf_C2H2_type"/>
</dbReference>
<dbReference type="PROSITE" id="PS00028">
    <property type="entry name" value="ZINC_FINGER_C2H2_1"/>
    <property type="match status" value="2"/>
</dbReference>
<evidence type="ECO:0000256" key="2">
    <source>
        <dbReference type="ARBA" id="ARBA00022723"/>
    </source>
</evidence>
<comment type="caution">
    <text evidence="10">The sequence shown here is derived from an EMBL/GenBank/DDBJ whole genome shotgun (WGS) entry which is preliminary data.</text>
</comment>
<dbReference type="Pfam" id="PF00096">
    <property type="entry name" value="zf-C2H2"/>
    <property type="match status" value="1"/>
</dbReference>
<evidence type="ECO:0000256" key="3">
    <source>
        <dbReference type="ARBA" id="ARBA00022737"/>
    </source>
</evidence>
<dbReference type="Proteomes" id="UP000596742">
    <property type="component" value="Unassembled WGS sequence"/>
</dbReference>
<name>A0A8B6C6L2_MYTGA</name>
<accession>A0A8B6C6L2</accession>
<dbReference type="GO" id="GO:0008270">
    <property type="term" value="F:zinc ion binding"/>
    <property type="evidence" value="ECO:0007669"/>
    <property type="project" value="UniProtKB-KW"/>
</dbReference>
<evidence type="ECO:0000313" key="11">
    <source>
        <dbReference type="Proteomes" id="UP000596742"/>
    </source>
</evidence>
<evidence type="ECO:0000313" key="10">
    <source>
        <dbReference type="EMBL" id="VDI01126.1"/>
    </source>
</evidence>
<protein>
    <recommendedName>
        <fullName evidence="9">C2H2-type domain-containing protein</fullName>
    </recommendedName>
</protein>
<keyword evidence="5" id="KW-0862">Zinc</keyword>
<evidence type="ECO:0000256" key="5">
    <source>
        <dbReference type="ARBA" id="ARBA00022833"/>
    </source>
</evidence>
<proteinExistence type="predicted"/>
<dbReference type="Pfam" id="PF12874">
    <property type="entry name" value="zf-met"/>
    <property type="match status" value="1"/>
</dbReference>
<evidence type="ECO:0000256" key="4">
    <source>
        <dbReference type="ARBA" id="ARBA00022771"/>
    </source>
</evidence>
<evidence type="ECO:0000256" key="1">
    <source>
        <dbReference type="ARBA" id="ARBA00004123"/>
    </source>
</evidence>
<dbReference type="PANTHER" id="PTHR24404">
    <property type="entry name" value="ZINC FINGER PROTEIN"/>
    <property type="match status" value="1"/>
</dbReference>
<dbReference type="PROSITE" id="PS50157">
    <property type="entry name" value="ZINC_FINGER_C2H2_2"/>
    <property type="match status" value="3"/>
</dbReference>
<dbReference type="EMBL" id="UYJE01001312">
    <property type="protein sequence ID" value="VDI01126.1"/>
    <property type="molecule type" value="Genomic_DNA"/>
</dbReference>
<dbReference type="InterPro" id="IPR036236">
    <property type="entry name" value="Znf_C2H2_sf"/>
</dbReference>
<dbReference type="Gene3D" id="3.30.160.60">
    <property type="entry name" value="Classic Zinc Finger"/>
    <property type="match status" value="1"/>
</dbReference>
<dbReference type="AlphaFoldDB" id="A0A8B6C6L2"/>
<gene>
    <name evidence="10" type="ORF">MGAL_10B028911</name>
</gene>
<dbReference type="GO" id="GO:0006357">
    <property type="term" value="P:regulation of transcription by RNA polymerase II"/>
    <property type="evidence" value="ECO:0007669"/>
    <property type="project" value="TreeGrafter"/>
</dbReference>
<reference evidence="10" key="1">
    <citation type="submission" date="2018-11" db="EMBL/GenBank/DDBJ databases">
        <authorList>
            <person name="Alioto T."/>
            <person name="Alioto T."/>
        </authorList>
    </citation>
    <scope>NUCLEOTIDE SEQUENCE</scope>
</reference>
<sequence>MTQAFVNYTLSKGDVQLQNQIHQLRNKNEADFSECDENLLLEAANKIELSFIENTRKRKLNQRENTVRKKLKAENVFTCDLCDKIYKNEKQLNRHLHTHFSTYKCDNCGKILSRKYILKKHKEKCMKSKGKKTTNSTTTLDTKHGKNNTLDCRHCGISFSDYDNLLQHIAANHPLNQSGGHMEQTVKPNLKSNNNINENQRNPKRFRFRKTAINDAVNRVDITPYGDEKYDLLQFLANVRDDVDKELNMQRKNIET</sequence>